<dbReference type="InterPro" id="IPR027417">
    <property type="entry name" value="P-loop_NTPase"/>
</dbReference>
<gene>
    <name evidence="2" type="ORF">K9W46_04635</name>
</gene>
<proteinExistence type="predicted"/>
<dbReference type="SUPFAM" id="SSF52540">
    <property type="entry name" value="P-loop containing nucleoside triphosphate hydrolases"/>
    <property type="match status" value="1"/>
</dbReference>
<evidence type="ECO:0000313" key="2">
    <source>
        <dbReference type="EMBL" id="UJG44469.1"/>
    </source>
</evidence>
<accession>A0A9Y1BSS6</accession>
<dbReference type="AlphaFoldDB" id="A0A9Y1BSS6"/>
<dbReference type="Gene3D" id="3.40.50.300">
    <property type="entry name" value="P-loop containing nucleotide triphosphate hydrolases"/>
    <property type="match status" value="1"/>
</dbReference>
<dbReference type="EMBL" id="CP084167">
    <property type="protein sequence ID" value="UJG44469.1"/>
    <property type="molecule type" value="Genomic_DNA"/>
</dbReference>
<dbReference type="Proteomes" id="UP001200513">
    <property type="component" value="Chromosome"/>
</dbReference>
<organism evidence="2">
    <name type="scientific">Candidatus Heimdallarchaeum endolithica</name>
    <dbReference type="NCBI Taxonomy" id="2876572"/>
    <lineage>
        <taxon>Archaea</taxon>
        <taxon>Promethearchaeati</taxon>
        <taxon>Candidatus Heimdallarchaeota</taxon>
        <taxon>Candidatus Heimdallarchaeia (ex Rinke et al. 2021) (nom. nud.)</taxon>
        <taxon>Candidatus Heimdallarchaeales</taxon>
        <taxon>Candidatus Heimdallarchaeaceae</taxon>
        <taxon>Candidatus Heimdallarchaeum</taxon>
    </lineage>
</organism>
<name>A0A9Y1BSS6_9ARCH</name>
<dbReference type="Pfam" id="PF13175">
    <property type="entry name" value="AAA_15"/>
    <property type="match status" value="1"/>
</dbReference>
<feature type="domain" description="Endonuclease GajA/Old nuclease/RecF-like AAA" evidence="1">
    <location>
        <begin position="7"/>
        <end position="472"/>
    </location>
</feature>
<sequence>MGKRNLIDIVNIGPIEEAKIDINNLTVLIGPNNSGKSYAILLYHSLIKGLNVLLDQFQARILKKLYEDKFNGKFKAIKKDEEKNLFEFIIEFFWFIIEEFVSSDIASKTEIPQLNKNELKFFKKDGTLKEDPDTILKILANEIDEVWQSLINEKQNVAEIFYNSLYKTFRLEPNHLISWGSNENKSLIKLYYDDYILQIELFPHSKVTDTLKVNISYPSENWRRHIINAINEIIKYKRGYTLFFEEALDGILFEEHRTSNGKSLIYNTMRTFILRNFITSLRNELVLTLVIPAGRGALIRAHDVLTSAIIKQSTTIGLEEASFPGLMEPIASFLIDLINAKDKLKEHESSKIKASREIGKILLDFDKSLLKGKISFVDDKDLLSSLGKAIYYEPSNTNEKIPLRNASSAIGELSGLRLFLESHLNELHNSIIIIEEPEAHLHPEMQIKFVNNLIDLSKYVKGIIITTHSDYITQGINIRILEDTVNNLKVSKKELKEKQPFYKKVSVYWMKFNGNNQSITQKIAVEPDGLQPETFLDVIDELGNKTSYLLSKIDNYKEEQ</sequence>
<dbReference type="PANTHER" id="PTHR43581:SF4">
    <property type="entry name" value="ATP_GTP PHOSPHATASE"/>
    <property type="match status" value="1"/>
</dbReference>
<dbReference type="InterPro" id="IPR041685">
    <property type="entry name" value="AAA_GajA/Old/RecF-like"/>
</dbReference>
<reference evidence="2" key="1">
    <citation type="journal article" date="2022" name="Nat. Microbiol.">
        <title>Unique mobile elements and scalable gene flow at the prokaryote-eukaryote boundary revealed by circularized Asgard archaea genomes.</title>
        <authorList>
            <person name="Wu F."/>
            <person name="Speth D.R."/>
            <person name="Philosof A."/>
            <person name="Cremiere A."/>
            <person name="Narayanan A."/>
            <person name="Barco R.A."/>
            <person name="Connon S.A."/>
            <person name="Amend J.P."/>
            <person name="Antoshechkin I.A."/>
            <person name="Orphan V.J."/>
        </authorList>
    </citation>
    <scope>NUCLEOTIDE SEQUENCE</scope>
    <source>
        <strain evidence="2">PR6</strain>
    </source>
</reference>
<evidence type="ECO:0000259" key="1">
    <source>
        <dbReference type="Pfam" id="PF13175"/>
    </source>
</evidence>
<protein>
    <submittedName>
        <fullName evidence="2">AAA family ATPase</fullName>
    </submittedName>
</protein>
<dbReference type="PANTHER" id="PTHR43581">
    <property type="entry name" value="ATP/GTP PHOSPHATASE"/>
    <property type="match status" value="1"/>
</dbReference>
<dbReference type="InterPro" id="IPR051396">
    <property type="entry name" value="Bact_Antivir_Def_Nuclease"/>
</dbReference>